<evidence type="ECO:0000256" key="1">
    <source>
        <dbReference type="SAM" id="SignalP"/>
    </source>
</evidence>
<dbReference type="RefSeq" id="WP_068442058.1">
    <property type="nucleotide sequence ID" value="NZ_CAJWBH010000003.1"/>
</dbReference>
<evidence type="ECO:0000313" key="3">
    <source>
        <dbReference type="Proteomes" id="UP000185639"/>
    </source>
</evidence>
<protein>
    <submittedName>
        <fullName evidence="2">Uncharacterized protein</fullName>
    </submittedName>
</protein>
<evidence type="ECO:0000313" key="2">
    <source>
        <dbReference type="EMBL" id="SIS45871.1"/>
    </source>
</evidence>
<sequence>MTRALFSVFAAAAFLTGCASNQFSPKGDAIFYALQADTMMNTWRYECAAVSGRANYAAETARADWWQRNGDAVEAADFGLAYNLITVTDTRLDTGARVAMGLTWEVQERAVQTVRNKLDGASDKEALCVKILGEYQAGKWDIKGSEDIQQALASLEATAASEQGTYRERKGIVETATGKRYGRSLYVVEKLSDQQSCDRSGVSLIKGEWPYEIYNVECDDQPLSIVRCEWGRCTFVE</sequence>
<name>A0A1N7J9D3_9GAMM</name>
<dbReference type="OrthoDB" id="6121551at2"/>
<reference evidence="3" key="1">
    <citation type="submission" date="2017-01" db="EMBL/GenBank/DDBJ databases">
        <authorList>
            <person name="Varghese N."/>
            <person name="Submissions S."/>
        </authorList>
    </citation>
    <scope>NUCLEOTIDE SEQUENCE [LARGE SCALE GENOMIC DNA]</scope>
    <source>
        <strain evidence="3">DSM 24913</strain>
    </source>
</reference>
<accession>A0A1N7J9D3</accession>
<dbReference type="PROSITE" id="PS51257">
    <property type="entry name" value="PROKAR_LIPOPROTEIN"/>
    <property type="match status" value="1"/>
</dbReference>
<organism evidence="2 3">
    <name type="scientific">Thalassolituus maritimus</name>
    <dbReference type="NCBI Taxonomy" id="484498"/>
    <lineage>
        <taxon>Bacteria</taxon>
        <taxon>Pseudomonadati</taxon>
        <taxon>Pseudomonadota</taxon>
        <taxon>Gammaproteobacteria</taxon>
        <taxon>Oceanospirillales</taxon>
        <taxon>Oceanospirillaceae</taxon>
        <taxon>Thalassolituus</taxon>
    </lineage>
</organism>
<proteinExistence type="predicted"/>
<keyword evidence="1" id="KW-0732">Signal</keyword>
<dbReference type="AlphaFoldDB" id="A0A1N7J9D3"/>
<dbReference type="Proteomes" id="UP000185639">
    <property type="component" value="Unassembled WGS sequence"/>
</dbReference>
<dbReference type="EMBL" id="FTOH01000001">
    <property type="protein sequence ID" value="SIS45871.1"/>
    <property type="molecule type" value="Genomic_DNA"/>
</dbReference>
<gene>
    <name evidence="2" type="ORF">SAMN05421686_101500</name>
</gene>
<dbReference type="STRING" id="484498.SAMN05421686_101500"/>
<feature type="chain" id="PRO_5009942945" evidence="1">
    <location>
        <begin position="20"/>
        <end position="237"/>
    </location>
</feature>
<keyword evidence="3" id="KW-1185">Reference proteome</keyword>
<feature type="signal peptide" evidence="1">
    <location>
        <begin position="1"/>
        <end position="19"/>
    </location>
</feature>